<accession>A0ABV7LGG3</accession>
<evidence type="ECO:0000313" key="2">
    <source>
        <dbReference type="Proteomes" id="UP001595536"/>
    </source>
</evidence>
<dbReference type="InterPro" id="IPR007709">
    <property type="entry name" value="N-FG_amidohydro"/>
</dbReference>
<name>A0ABV7LGG3_9HYPH</name>
<dbReference type="Proteomes" id="UP001595536">
    <property type="component" value="Unassembled WGS sequence"/>
</dbReference>
<dbReference type="RefSeq" id="WP_376831515.1">
    <property type="nucleotide sequence ID" value="NZ_JBHLWR010000006.1"/>
</dbReference>
<keyword evidence="2" id="KW-1185">Reference proteome</keyword>
<gene>
    <name evidence="1" type="ORF">ACFOEX_07720</name>
</gene>
<comment type="caution">
    <text evidence="1">The sequence shown here is derived from an EMBL/GenBank/DDBJ whole genome shotgun (WGS) entry which is preliminary data.</text>
</comment>
<sequence>MPLSTDPIFDPPFVVTEPVVQTAPVVLNAPHAGRCYPPEFLSQSRLSPLELRRSEDAFVDLLVGPVTALGAPMLHATFPRAWLDLNREPWELDPKMFSGPLPAWANTRSPRVSGGLGVIPRVVAEGQEIWRERLSPEAALRRIDTLYRPYHRALRRLVARTQERFGAAVLVDCHSMPSSSTPRRFGPTPDIVLGDRFGSSCSGALTAFLAMRFQEAGFDVACNIPYAGGFITEHYGAPLAGRHAIQIEINRGLYMDEETITPAAGWDDVAARLRAVLADFLAAAPELLPSRGLAAE</sequence>
<organism evidence="1 2">
    <name type="scientific">Camelimonas abortus</name>
    <dbReference type="NCBI Taxonomy" id="1017184"/>
    <lineage>
        <taxon>Bacteria</taxon>
        <taxon>Pseudomonadati</taxon>
        <taxon>Pseudomonadota</taxon>
        <taxon>Alphaproteobacteria</taxon>
        <taxon>Hyphomicrobiales</taxon>
        <taxon>Chelatococcaceae</taxon>
        <taxon>Camelimonas</taxon>
    </lineage>
</organism>
<dbReference type="SUPFAM" id="SSF53187">
    <property type="entry name" value="Zn-dependent exopeptidases"/>
    <property type="match status" value="1"/>
</dbReference>
<reference evidence="2" key="1">
    <citation type="journal article" date="2019" name="Int. J. Syst. Evol. Microbiol.">
        <title>The Global Catalogue of Microorganisms (GCM) 10K type strain sequencing project: providing services to taxonomists for standard genome sequencing and annotation.</title>
        <authorList>
            <consortium name="The Broad Institute Genomics Platform"/>
            <consortium name="The Broad Institute Genome Sequencing Center for Infectious Disease"/>
            <person name="Wu L."/>
            <person name="Ma J."/>
        </authorList>
    </citation>
    <scope>NUCLEOTIDE SEQUENCE [LARGE SCALE GENOMIC DNA]</scope>
    <source>
        <strain evidence="2">CCM 7941</strain>
    </source>
</reference>
<evidence type="ECO:0000313" key="1">
    <source>
        <dbReference type="EMBL" id="MFC3266238.1"/>
    </source>
</evidence>
<dbReference type="EMBL" id="JBHRUV010000032">
    <property type="protein sequence ID" value="MFC3266238.1"/>
    <property type="molecule type" value="Genomic_DNA"/>
</dbReference>
<dbReference type="Gene3D" id="3.40.630.40">
    <property type="entry name" value="Zn-dependent exopeptidases"/>
    <property type="match status" value="1"/>
</dbReference>
<proteinExistence type="predicted"/>
<protein>
    <submittedName>
        <fullName evidence="1">N-formylglutamate amidohydrolase</fullName>
    </submittedName>
</protein>
<dbReference type="Pfam" id="PF05013">
    <property type="entry name" value="FGase"/>
    <property type="match status" value="1"/>
</dbReference>